<evidence type="ECO:0000256" key="4">
    <source>
        <dbReference type="ARBA" id="ARBA00022519"/>
    </source>
</evidence>
<keyword evidence="7 10" id="KW-1133">Transmembrane helix</keyword>
<evidence type="ECO:0000313" key="13">
    <source>
        <dbReference type="Proteomes" id="UP000001351"/>
    </source>
</evidence>
<dbReference type="EMBL" id="CP002271">
    <property type="protein sequence ID" value="ADO70988.1"/>
    <property type="molecule type" value="Genomic_DNA"/>
</dbReference>
<keyword evidence="4" id="KW-0997">Cell inner membrane</keyword>
<evidence type="ECO:0000256" key="8">
    <source>
        <dbReference type="ARBA" id="ARBA00023136"/>
    </source>
</evidence>
<dbReference type="GO" id="GO:0015031">
    <property type="term" value="P:protein transport"/>
    <property type="evidence" value="ECO:0007669"/>
    <property type="project" value="UniProtKB-KW"/>
</dbReference>
<keyword evidence="3" id="KW-1003">Cell membrane</keyword>
<dbReference type="InterPro" id="IPR036034">
    <property type="entry name" value="PDZ_sf"/>
</dbReference>
<evidence type="ECO:0000256" key="5">
    <source>
        <dbReference type="ARBA" id="ARBA00022692"/>
    </source>
</evidence>
<protein>
    <submittedName>
        <fullName evidence="12">General secretion pathway protein C</fullName>
    </submittedName>
</protein>
<dbReference type="STRING" id="378806.STAUR_3196"/>
<evidence type="ECO:0000256" key="10">
    <source>
        <dbReference type="SAM" id="Phobius"/>
    </source>
</evidence>
<organism evidence="12 13">
    <name type="scientific">Stigmatella aurantiaca (strain DW4/3-1)</name>
    <dbReference type="NCBI Taxonomy" id="378806"/>
    <lineage>
        <taxon>Bacteria</taxon>
        <taxon>Pseudomonadati</taxon>
        <taxon>Myxococcota</taxon>
        <taxon>Myxococcia</taxon>
        <taxon>Myxococcales</taxon>
        <taxon>Cystobacterineae</taxon>
        <taxon>Archangiaceae</taxon>
        <taxon>Stigmatella</taxon>
    </lineage>
</organism>
<keyword evidence="2" id="KW-0813">Transport</keyword>
<feature type="transmembrane region" description="Helical" evidence="10">
    <location>
        <begin position="17"/>
        <end position="34"/>
    </location>
</feature>
<dbReference type="NCBIfam" id="NF041515">
    <property type="entry name" value="GspC_delta"/>
    <property type="match status" value="1"/>
</dbReference>
<reference evidence="12 13" key="1">
    <citation type="journal article" date="2011" name="Mol. Biol. Evol.">
        <title>Comparative genomic analysis of fruiting body formation in Myxococcales.</title>
        <authorList>
            <person name="Huntley S."/>
            <person name="Hamann N."/>
            <person name="Wegener-Feldbrugge S."/>
            <person name="Treuner-Lange A."/>
            <person name="Kube M."/>
            <person name="Reinhardt R."/>
            <person name="Klages S."/>
            <person name="Muller R."/>
            <person name="Ronning C.M."/>
            <person name="Nierman W.C."/>
            <person name="Sogaard-Andersen L."/>
        </authorList>
    </citation>
    <scope>NUCLEOTIDE SEQUENCE [LARGE SCALE GENOMIC DNA]</scope>
    <source>
        <strain evidence="12 13">DW4/3-1</strain>
    </source>
</reference>
<evidence type="ECO:0000256" key="7">
    <source>
        <dbReference type="ARBA" id="ARBA00022989"/>
    </source>
</evidence>
<keyword evidence="5 10" id="KW-0812">Transmembrane</keyword>
<dbReference type="Proteomes" id="UP000001351">
    <property type="component" value="Chromosome"/>
</dbReference>
<sequence length="317" mass="34744">MTGSPSGRVMELFFRKYFWTVNLVFILLVAWMVARTANLFVESAIAPGLGSEQVARAPQRPHAADQQAVLDIETLSRLTGIKIPEPEVAVQEPTTSPAVDENAEPVKSGLRVKLLGTLVAADKLWSFASVQDMSTQRSQTYMVGDRIQGAEVTDILRERVIIINNGRREFIDGQPGDGTAPVPAYTPPPVAEARPAGPPSSGLGSGIRSTGENEYEVPRTEIDRTLSNLNEVAMQARIVPAFKDGQAQGFKLFSIRPDSIYSKIGVQNGDVIRRINGFELNSPEKALEVYSKLKEAGRIEIEIERNGAPIRKTYNVR</sequence>
<keyword evidence="6" id="KW-0653">Protein transport</keyword>
<dbReference type="Pfam" id="PF11356">
    <property type="entry name" value="T2SSC"/>
    <property type="match status" value="1"/>
</dbReference>
<evidence type="ECO:0000256" key="3">
    <source>
        <dbReference type="ARBA" id="ARBA00022475"/>
    </source>
</evidence>
<dbReference type="KEGG" id="sur:STAUR_3196"/>
<evidence type="ECO:0000259" key="11">
    <source>
        <dbReference type="Pfam" id="PF11356"/>
    </source>
</evidence>
<proteinExistence type="predicted"/>
<dbReference type="GO" id="GO:0005886">
    <property type="term" value="C:plasma membrane"/>
    <property type="evidence" value="ECO:0007669"/>
    <property type="project" value="UniProtKB-SubCell"/>
</dbReference>
<dbReference type="Gene3D" id="2.30.30.830">
    <property type="match status" value="1"/>
</dbReference>
<accession>E3FVG2</accession>
<dbReference type="SUPFAM" id="SSF50156">
    <property type="entry name" value="PDZ domain-like"/>
    <property type="match status" value="1"/>
</dbReference>
<dbReference type="Gene3D" id="2.30.42.10">
    <property type="match status" value="1"/>
</dbReference>
<keyword evidence="8 10" id="KW-0472">Membrane</keyword>
<dbReference type="AlphaFoldDB" id="E3FVG2"/>
<gene>
    <name evidence="12" type="primary">gspC</name>
    <name evidence="12" type="ordered locus">STAUR_3196</name>
</gene>
<keyword evidence="13" id="KW-1185">Reference proteome</keyword>
<evidence type="ECO:0000256" key="2">
    <source>
        <dbReference type="ARBA" id="ARBA00022448"/>
    </source>
</evidence>
<evidence type="ECO:0000256" key="9">
    <source>
        <dbReference type="SAM" id="MobiDB-lite"/>
    </source>
</evidence>
<evidence type="ECO:0000256" key="1">
    <source>
        <dbReference type="ARBA" id="ARBA00004533"/>
    </source>
</evidence>
<evidence type="ECO:0000313" key="12">
    <source>
        <dbReference type="EMBL" id="ADO70988.1"/>
    </source>
</evidence>
<feature type="region of interest" description="Disordered" evidence="9">
    <location>
        <begin position="192"/>
        <end position="214"/>
    </location>
</feature>
<dbReference type="HOGENOM" id="CLU_080704_0_0_7"/>
<comment type="subcellular location">
    <subcellularLocation>
        <location evidence="1">Cell inner membrane</location>
    </subcellularLocation>
</comment>
<name>E3FVG2_STIAD</name>
<feature type="domain" description="Type II secretion system protein GspC N-terminal" evidence="11">
    <location>
        <begin position="25"/>
        <end position="169"/>
    </location>
</feature>
<evidence type="ECO:0000256" key="6">
    <source>
        <dbReference type="ARBA" id="ARBA00022927"/>
    </source>
</evidence>
<feature type="compositionally biased region" description="Low complexity" evidence="9">
    <location>
        <begin position="192"/>
        <end position="202"/>
    </location>
</feature>
<dbReference type="InterPro" id="IPR024961">
    <property type="entry name" value="T2SS_GspC_N"/>
</dbReference>
<dbReference type="eggNOG" id="COG3031">
    <property type="taxonomic scope" value="Bacteria"/>
</dbReference>